<organism evidence="3 4">
    <name type="scientific">Methanobacterium subterraneum</name>
    <dbReference type="NCBI Taxonomy" id="59277"/>
    <lineage>
        <taxon>Archaea</taxon>
        <taxon>Methanobacteriati</taxon>
        <taxon>Methanobacteriota</taxon>
        <taxon>Methanomada group</taxon>
        <taxon>Methanobacteria</taxon>
        <taxon>Methanobacteriales</taxon>
        <taxon>Methanobacteriaceae</taxon>
        <taxon>Methanobacterium</taxon>
    </lineage>
</organism>
<dbReference type="Pfam" id="PF18911">
    <property type="entry name" value="PKD_4"/>
    <property type="match status" value="2"/>
</dbReference>
<reference evidence="4" key="1">
    <citation type="journal article" date="2020" name="bioRxiv">
        <title>A rank-normalized archaeal taxonomy based on genome phylogeny resolves widespread incomplete and uneven classifications.</title>
        <authorList>
            <person name="Rinke C."/>
            <person name="Chuvochina M."/>
            <person name="Mussig A.J."/>
            <person name="Chaumeil P.-A."/>
            <person name="Waite D.W."/>
            <person name="Whitman W.B."/>
            <person name="Parks D.H."/>
            <person name="Hugenholtz P."/>
        </authorList>
    </citation>
    <scope>NUCLEOTIDE SEQUENCE [LARGE SCALE GENOMIC DNA]</scope>
</reference>
<protein>
    <submittedName>
        <fullName evidence="3">DUF3344 domain-containing protein</fullName>
    </submittedName>
</protein>
<dbReference type="Proteomes" id="UP000586031">
    <property type="component" value="Unassembled WGS sequence"/>
</dbReference>
<evidence type="ECO:0000313" key="3">
    <source>
        <dbReference type="EMBL" id="HII84315.1"/>
    </source>
</evidence>
<dbReference type="InterPro" id="IPR000601">
    <property type="entry name" value="PKD_dom"/>
</dbReference>
<dbReference type="InterPro" id="IPR013783">
    <property type="entry name" value="Ig-like_fold"/>
</dbReference>
<dbReference type="PROSITE" id="PS50093">
    <property type="entry name" value="PKD"/>
    <property type="match status" value="2"/>
</dbReference>
<feature type="domain" description="PKD" evidence="2">
    <location>
        <begin position="842"/>
        <end position="911"/>
    </location>
</feature>
<dbReference type="PANTHER" id="PTHR36842:SF1">
    <property type="entry name" value="PROTEIN TOLB"/>
    <property type="match status" value="1"/>
</dbReference>
<accession>A0A7J4TIQ2</accession>
<evidence type="ECO:0000259" key="2">
    <source>
        <dbReference type="PROSITE" id="PS50093"/>
    </source>
</evidence>
<dbReference type="InterPro" id="IPR021779">
    <property type="entry name" value="DUF3344"/>
</dbReference>
<name>A0A7J4TIQ2_9EURY</name>
<dbReference type="InterPro" id="IPR011635">
    <property type="entry name" value="CARDB"/>
</dbReference>
<dbReference type="PROSITE" id="PS51257">
    <property type="entry name" value="PROKAR_LIPOPROTEIN"/>
    <property type="match status" value="1"/>
</dbReference>
<dbReference type="InterPro" id="IPR035986">
    <property type="entry name" value="PKD_dom_sf"/>
</dbReference>
<comment type="caution">
    <text evidence="3">The sequence shown here is derived from an EMBL/GenBank/DDBJ whole genome shotgun (WGS) entry which is preliminary data.</text>
</comment>
<dbReference type="SMART" id="SM00089">
    <property type="entry name" value="PKD"/>
    <property type="match status" value="2"/>
</dbReference>
<dbReference type="CDD" id="cd00146">
    <property type="entry name" value="PKD"/>
    <property type="match status" value="2"/>
</dbReference>
<dbReference type="SUPFAM" id="SSF49299">
    <property type="entry name" value="PKD domain"/>
    <property type="match status" value="2"/>
</dbReference>
<gene>
    <name evidence="3" type="ORF">HA271_05650</name>
</gene>
<evidence type="ECO:0000256" key="1">
    <source>
        <dbReference type="SAM" id="MobiDB-lite"/>
    </source>
</evidence>
<dbReference type="InterPro" id="IPR022409">
    <property type="entry name" value="PKD/Chitinase_dom"/>
</dbReference>
<feature type="domain" description="PKD" evidence="2">
    <location>
        <begin position="347"/>
        <end position="414"/>
    </location>
</feature>
<dbReference type="Pfam" id="PF11824">
    <property type="entry name" value="DUF3344"/>
    <property type="match status" value="3"/>
</dbReference>
<feature type="compositionally biased region" description="Polar residues" evidence="1">
    <location>
        <begin position="1001"/>
        <end position="1019"/>
    </location>
</feature>
<dbReference type="FunFam" id="2.60.40.10:FF:000270">
    <property type="entry name" value="Cell surface protein"/>
    <property type="match status" value="2"/>
</dbReference>
<feature type="region of interest" description="Disordered" evidence="1">
    <location>
        <begin position="994"/>
        <end position="1023"/>
    </location>
</feature>
<dbReference type="PANTHER" id="PTHR36842">
    <property type="entry name" value="PROTEIN TOLB HOMOLOG"/>
    <property type="match status" value="1"/>
</dbReference>
<dbReference type="Gene3D" id="2.60.40.10">
    <property type="entry name" value="Immunoglobulins"/>
    <property type="match status" value="6"/>
</dbReference>
<sequence>MKNKILFLSLALIFALIACGAVSADDYVGGQELSTDNGINGTVSGGVYVDAAPAPDWGNQTVTKTFTLPAGASENIVEARLYVSAYCGHMQNDNAFTITNKFDGNGDGIYETTWAETGHGSYNYMVNGGNDNSALGGGTNDPYLMINDHENRVTSDYLMWYNVTSLITGDTVNVNVDTTGSSDGRIKMITLIAAYNDGDDDQIMYWVNQGHDVCSYYTEYDGYVATGTTTFSTSDITGTVESANLTVDYLASTNGYYGFPTASNNFDASGGYPGTGQFTNQNMDNTPDVQGAYSGVVSWDVTDDVDNGEDVTLGYARCLTGTGTAAFYKVALAVLTVKMETESVAPPVAAFTSNVTSGTRPLAVQFTDQSTNNPTAWAWDFGDGSTSTLQNPTHTYTTAGTYTVTLNTSNDGGSDQEVKTDYITAHPNVDLITSGLVNTVPASAVFTEDYNNIRLTNVKNQGTDTATNIEVYLYASDVDNGNTPVATTTISSLAAGAQTTINLVDPTIRPTTANTVYGSSGLSYVTYTAVLDPNNKIFETNEANNIKNSASKPVLYNGYRGKGIYEYNGTDINTEYTYDLRGNIIYNTQPASAYKGVGWTTRTETWTGSDLPVPSTGTIEDVWLYLSYNWDYTDDGDPNWTISFNGNDITNSFVAWYTDQSNFGTYAYYQYGLMVFNVTSMFNRNGDNSLVMTPLSGNLNALYPSTLAVVYSDPNESRKQIFINEQCDELLLSEATYGTTLAQATTYAPFTGLIIDTINMSSATLHSFAGSGGPNEGNLLFNGNTVALAAWQGTSSTASALVADVTSFLTSTGNVAAIQGTSSGGMDTLQQFLVVEYADATPVAGFSGTPVTGDMPLTVQFTDESTGYVSSYAWDFDNDGNVDSTEKNPSWNYNTPGTYTVKLTVTNSGGSDEEVKTDYITVNGADLIVTGISPNVGTGAAFFANEPNVLSVTVKNNGTVTSEATTMDVDVGGVTYTVDVPALNAGASTTVTVTDTASHTGGSSVPVNANPNPSRNIPETNTSNNSFSTSIVVYNNGYKGKQYTDDDETNSLETQQVWEGHYDVIYSSGNTAYNGATWTEKTYSWTSSNLPIPAGATVVSARLYQSYTYNQMGVDPSWIMNFNGNIVSTAATYKDIKGFGSYNFPYGLYVYDVTSLFNTAGNTMTLTPEAGNNYGIYGAYLVVVYEDATTSQKKIYINDGFDMLCSRYTYSTNDAEATAYANYSGVSTTDLGNAKVIAILASADEANDSKFLFNGQEYTGFWSSWTGTSGPQIGFNTYDVTSHVVDGLNLAGMQSYDSTGPVDTNWGDNMYAMTAIFIAAYGPADLVVSDLELPENPIVGETYQITTTVTNNGETNAGPFTVKLMINGITISNQNIDSLASGTSTTLTWNWKPTTTGTHTIKAIADVYNTIPESYENNNQQTQTTTVTESTKPDLTITNIELPETPTVGETYQITTTVTNNGETNAGPFTVKLMINGITISNQNIDSLASGTSTTLTWNWKPTTTGTHTIKAIADVYNTIPESYENNNQQTQEKIIN</sequence>
<evidence type="ECO:0000313" key="4">
    <source>
        <dbReference type="Proteomes" id="UP000586031"/>
    </source>
</evidence>
<dbReference type="Pfam" id="PF07705">
    <property type="entry name" value="CARDB"/>
    <property type="match status" value="4"/>
</dbReference>
<proteinExistence type="predicted"/>
<dbReference type="EMBL" id="DUHE01000154">
    <property type="protein sequence ID" value="HII84315.1"/>
    <property type="molecule type" value="Genomic_DNA"/>
</dbReference>